<keyword evidence="2" id="KW-1185">Reference proteome</keyword>
<dbReference type="Proteomes" id="UP000188268">
    <property type="component" value="Unassembled WGS sequence"/>
</dbReference>
<proteinExistence type="predicted"/>
<dbReference type="Gramene" id="OMO92219">
    <property type="protein sequence ID" value="OMO92219"/>
    <property type="gene ID" value="CCACVL1_06901"/>
</dbReference>
<protein>
    <submittedName>
        <fullName evidence="1">Uncharacterized protein</fullName>
    </submittedName>
</protein>
<accession>A0A1R3JBK6</accession>
<name>A0A1R3JBK6_COCAP</name>
<evidence type="ECO:0000313" key="1">
    <source>
        <dbReference type="EMBL" id="OMO92219.1"/>
    </source>
</evidence>
<gene>
    <name evidence="1" type="ORF">CCACVL1_06901</name>
</gene>
<evidence type="ECO:0000313" key="2">
    <source>
        <dbReference type="Proteomes" id="UP000188268"/>
    </source>
</evidence>
<organism evidence="1 2">
    <name type="scientific">Corchorus capsularis</name>
    <name type="common">Jute</name>
    <dbReference type="NCBI Taxonomy" id="210143"/>
    <lineage>
        <taxon>Eukaryota</taxon>
        <taxon>Viridiplantae</taxon>
        <taxon>Streptophyta</taxon>
        <taxon>Embryophyta</taxon>
        <taxon>Tracheophyta</taxon>
        <taxon>Spermatophyta</taxon>
        <taxon>Magnoliopsida</taxon>
        <taxon>eudicotyledons</taxon>
        <taxon>Gunneridae</taxon>
        <taxon>Pentapetalae</taxon>
        <taxon>rosids</taxon>
        <taxon>malvids</taxon>
        <taxon>Malvales</taxon>
        <taxon>Malvaceae</taxon>
        <taxon>Grewioideae</taxon>
        <taxon>Apeibeae</taxon>
        <taxon>Corchorus</taxon>
    </lineage>
</organism>
<sequence length="21" mass="2291">MGNMHAEVIPLLCNECCLNGE</sequence>
<reference evidence="1 2" key="1">
    <citation type="submission" date="2013-09" db="EMBL/GenBank/DDBJ databases">
        <title>Corchorus capsularis genome sequencing.</title>
        <authorList>
            <person name="Alam M."/>
            <person name="Haque M.S."/>
            <person name="Islam M.S."/>
            <person name="Emdad E.M."/>
            <person name="Islam M.M."/>
            <person name="Ahmed B."/>
            <person name="Halim A."/>
            <person name="Hossen Q.M.M."/>
            <person name="Hossain M.Z."/>
            <person name="Ahmed R."/>
            <person name="Khan M.M."/>
            <person name="Islam R."/>
            <person name="Rashid M.M."/>
            <person name="Khan S.A."/>
            <person name="Rahman M.S."/>
            <person name="Alam M."/>
        </authorList>
    </citation>
    <scope>NUCLEOTIDE SEQUENCE [LARGE SCALE GENOMIC DNA]</scope>
    <source>
        <strain evidence="2">cv. CVL-1</strain>
        <tissue evidence="1">Whole seedling</tissue>
    </source>
</reference>
<comment type="caution">
    <text evidence="1">The sequence shown here is derived from an EMBL/GenBank/DDBJ whole genome shotgun (WGS) entry which is preliminary data.</text>
</comment>
<dbReference type="AlphaFoldDB" id="A0A1R3JBK6"/>
<dbReference type="EMBL" id="AWWV01008227">
    <property type="protein sequence ID" value="OMO92219.1"/>
    <property type="molecule type" value="Genomic_DNA"/>
</dbReference>